<keyword evidence="3" id="KW-1185">Reference proteome</keyword>
<organism evidence="2 3">
    <name type="scientific">Chitinophaga lutea</name>
    <dbReference type="NCBI Taxonomy" id="2488634"/>
    <lineage>
        <taxon>Bacteria</taxon>
        <taxon>Pseudomonadati</taxon>
        <taxon>Bacteroidota</taxon>
        <taxon>Chitinophagia</taxon>
        <taxon>Chitinophagales</taxon>
        <taxon>Chitinophagaceae</taxon>
        <taxon>Chitinophaga</taxon>
    </lineage>
</organism>
<comment type="caution">
    <text evidence="2">The sequence shown here is derived from an EMBL/GenBank/DDBJ whole genome shotgun (WGS) entry which is preliminary data.</text>
</comment>
<evidence type="ECO:0000313" key="2">
    <source>
        <dbReference type="EMBL" id="RPE08427.1"/>
    </source>
</evidence>
<evidence type="ECO:0008006" key="4">
    <source>
        <dbReference type="Google" id="ProtNLM"/>
    </source>
</evidence>
<dbReference type="AlphaFoldDB" id="A0A3N4PWH5"/>
<evidence type="ECO:0000313" key="3">
    <source>
        <dbReference type="Proteomes" id="UP000278351"/>
    </source>
</evidence>
<dbReference type="Pfam" id="PF13385">
    <property type="entry name" value="Laminin_G_3"/>
    <property type="match status" value="1"/>
</dbReference>
<accession>A0A3N4PWH5</accession>
<keyword evidence="1" id="KW-0732">Signal</keyword>
<feature type="signal peptide" evidence="1">
    <location>
        <begin position="1"/>
        <end position="19"/>
    </location>
</feature>
<dbReference type="EMBL" id="RPDH01000002">
    <property type="protein sequence ID" value="RPE08427.1"/>
    <property type="molecule type" value="Genomic_DNA"/>
</dbReference>
<dbReference type="RefSeq" id="WP_123847432.1">
    <property type="nucleotide sequence ID" value="NZ_RPDH01000002.1"/>
</dbReference>
<dbReference type="SUPFAM" id="SSF49899">
    <property type="entry name" value="Concanavalin A-like lectins/glucanases"/>
    <property type="match status" value="1"/>
</dbReference>
<dbReference type="Gene3D" id="2.60.120.200">
    <property type="match status" value="1"/>
</dbReference>
<sequence>MLRITGLAVLLLASTYSLAGTPGTDTTVAPLVDLDADRLITADDAGRVEKWGNSAPFAPVREFIKQDKGRKEKGAGRPLLVKNVAALNGHHTIVFHKQELVAHHEDAFDHLIRGSGYTWLCVIKPGRQYGELKDVHSFFGNLKNGGHYEGLWAGLSDDNAFWAGSRNGRTFGRWDENNPYIVTAQRLDTGRYYLLAGRMDAGTDTVAIRLYIGGMLTPAATGKFPVNPGSDASRMAIGQERDAIEHPGVESFTGEIARFILFDRALSDKALGELQRKLIKRYRLR</sequence>
<dbReference type="GO" id="GO:0004553">
    <property type="term" value="F:hydrolase activity, hydrolyzing O-glycosyl compounds"/>
    <property type="evidence" value="ECO:0007669"/>
    <property type="project" value="UniProtKB-ARBA"/>
</dbReference>
<feature type="chain" id="PRO_5018209421" description="LamG domain-containing protein" evidence="1">
    <location>
        <begin position="20"/>
        <end position="285"/>
    </location>
</feature>
<evidence type="ECO:0000256" key="1">
    <source>
        <dbReference type="SAM" id="SignalP"/>
    </source>
</evidence>
<dbReference type="Proteomes" id="UP000278351">
    <property type="component" value="Unassembled WGS sequence"/>
</dbReference>
<dbReference type="OrthoDB" id="259356at2"/>
<reference evidence="2 3" key="1">
    <citation type="submission" date="2018-11" db="EMBL/GenBank/DDBJ databases">
        <title>Chitinophaga lutea sp.nov., isolate from arsenic contaminated soil.</title>
        <authorList>
            <person name="Zong Y."/>
        </authorList>
    </citation>
    <scope>NUCLEOTIDE SEQUENCE [LARGE SCALE GENOMIC DNA]</scope>
    <source>
        <strain evidence="2 3">ZY74</strain>
    </source>
</reference>
<dbReference type="GO" id="GO:0005975">
    <property type="term" value="P:carbohydrate metabolic process"/>
    <property type="evidence" value="ECO:0007669"/>
    <property type="project" value="UniProtKB-ARBA"/>
</dbReference>
<gene>
    <name evidence="2" type="ORF">EGT74_15370</name>
</gene>
<name>A0A3N4PWH5_9BACT</name>
<dbReference type="InterPro" id="IPR013320">
    <property type="entry name" value="ConA-like_dom_sf"/>
</dbReference>
<protein>
    <recommendedName>
        <fullName evidence="4">LamG domain-containing protein</fullName>
    </recommendedName>
</protein>
<proteinExistence type="predicted"/>